<dbReference type="InterPro" id="IPR052049">
    <property type="entry name" value="Electron_transfer_protein"/>
</dbReference>
<keyword evidence="5 8" id="KW-1133">Transmembrane helix</keyword>
<protein>
    <submittedName>
        <fullName evidence="9">NrfD/PsrC family molybdoenzyme membrane anchor subunit</fullName>
    </submittedName>
</protein>
<evidence type="ECO:0000313" key="9">
    <source>
        <dbReference type="EMBL" id="MEI4278314.1"/>
    </source>
</evidence>
<dbReference type="PANTHER" id="PTHR34856:SF2">
    <property type="entry name" value="PROTEIN NRFD"/>
    <property type="match status" value="1"/>
</dbReference>
<name>A0ABU8E3V0_9ACTN</name>
<organism evidence="9 10">
    <name type="scientific">Klenkia terrae</name>
    <dbReference type="NCBI Taxonomy" id="1052259"/>
    <lineage>
        <taxon>Bacteria</taxon>
        <taxon>Bacillati</taxon>
        <taxon>Actinomycetota</taxon>
        <taxon>Actinomycetes</taxon>
        <taxon>Geodermatophilales</taxon>
        <taxon>Geodermatophilaceae</taxon>
        <taxon>Klenkia</taxon>
    </lineage>
</organism>
<feature type="compositionally biased region" description="Basic residues" evidence="7">
    <location>
        <begin position="86"/>
        <end position="96"/>
    </location>
</feature>
<evidence type="ECO:0000256" key="3">
    <source>
        <dbReference type="ARBA" id="ARBA00022475"/>
    </source>
</evidence>
<keyword evidence="6 8" id="KW-0472">Membrane</keyword>
<feature type="region of interest" description="Disordered" evidence="7">
    <location>
        <begin position="1"/>
        <end position="109"/>
    </location>
</feature>
<keyword evidence="4 8" id="KW-0812">Transmembrane</keyword>
<dbReference type="Proteomes" id="UP001373496">
    <property type="component" value="Unassembled WGS sequence"/>
</dbReference>
<dbReference type="Pfam" id="PF03916">
    <property type="entry name" value="NrfD"/>
    <property type="match status" value="1"/>
</dbReference>
<evidence type="ECO:0000256" key="2">
    <source>
        <dbReference type="ARBA" id="ARBA00008929"/>
    </source>
</evidence>
<gene>
    <name evidence="9" type="primary">nrfD</name>
    <name evidence="9" type="ORF">UXQ13_07530</name>
</gene>
<dbReference type="RefSeq" id="WP_225234165.1">
    <property type="nucleotide sequence ID" value="NZ_JBAPLV010000006.1"/>
</dbReference>
<sequence length="427" mass="43130">MTGRHASGPGEGAPVEGAGPDRAAQAPVEQPDPEVSQPATPELHRTGRPNEDVDAPLDHRPGVSGVATPGGGWRKADGPSASGREARKRKRGGRRGGARDGDPTVGDADFQSYYGRQIVKSAVWKTPDVPLYLFLGGAAGASAVLGAGAEFTDRPALARSAHLIAGGGAIASVGFLIHDLGRPERFLHMLRVFKPTSPLSVGSYILSPFSTAAGGAAALSLLGSVPAVRRSSGWLPKLIRSTGLRRTASVGAAAFGGPMAAYTAVLLANTATPSWHEPGNQLPFVFTGSALAAGGGLSMAFTPVDQAGPARKAAVVGAAVELAAMHKVENDHGIVSEPFHIGRAGTTLRIAKACTTAGAIGAAVLGGKRWGAVASGALLATGSLLTRFGVFDAGMASSKDPKYVVIPQRARMAARAEAAAAAASTGG</sequence>
<dbReference type="Gene3D" id="1.20.1630.10">
    <property type="entry name" value="Formate dehydrogenase/DMSO reductase domain"/>
    <property type="match status" value="1"/>
</dbReference>
<evidence type="ECO:0000256" key="6">
    <source>
        <dbReference type="ARBA" id="ARBA00023136"/>
    </source>
</evidence>
<feature type="transmembrane region" description="Helical" evidence="8">
    <location>
        <begin position="201"/>
        <end position="228"/>
    </location>
</feature>
<accession>A0ABU8E3V0</accession>
<comment type="subcellular location">
    <subcellularLocation>
        <location evidence="1">Cell membrane</location>
        <topology evidence="1">Multi-pass membrane protein</topology>
    </subcellularLocation>
</comment>
<evidence type="ECO:0000256" key="4">
    <source>
        <dbReference type="ARBA" id="ARBA00022692"/>
    </source>
</evidence>
<evidence type="ECO:0000256" key="5">
    <source>
        <dbReference type="ARBA" id="ARBA00022989"/>
    </source>
</evidence>
<evidence type="ECO:0000256" key="7">
    <source>
        <dbReference type="SAM" id="MobiDB-lite"/>
    </source>
</evidence>
<keyword evidence="3" id="KW-1003">Cell membrane</keyword>
<reference evidence="9 10" key="1">
    <citation type="submission" date="2024-03" db="EMBL/GenBank/DDBJ databases">
        <title>Draft genome sequence of Klenkia terrae.</title>
        <authorList>
            <person name="Duangmal K."/>
            <person name="Chantavorakit T."/>
        </authorList>
    </citation>
    <scope>NUCLEOTIDE SEQUENCE [LARGE SCALE GENOMIC DNA]</scope>
    <source>
        <strain evidence="9 10">JCM 17786</strain>
    </source>
</reference>
<feature type="transmembrane region" description="Helical" evidence="8">
    <location>
        <begin position="161"/>
        <end position="181"/>
    </location>
</feature>
<comment type="similarity">
    <text evidence="2">Belongs to the NrfD family.</text>
</comment>
<evidence type="ECO:0000256" key="8">
    <source>
        <dbReference type="SAM" id="Phobius"/>
    </source>
</evidence>
<feature type="transmembrane region" description="Helical" evidence="8">
    <location>
        <begin position="249"/>
        <end position="270"/>
    </location>
</feature>
<evidence type="ECO:0000256" key="1">
    <source>
        <dbReference type="ARBA" id="ARBA00004651"/>
    </source>
</evidence>
<keyword evidence="10" id="KW-1185">Reference proteome</keyword>
<evidence type="ECO:0000313" key="10">
    <source>
        <dbReference type="Proteomes" id="UP001373496"/>
    </source>
</evidence>
<feature type="compositionally biased region" description="Basic and acidic residues" evidence="7">
    <location>
        <begin position="42"/>
        <end position="61"/>
    </location>
</feature>
<feature type="transmembrane region" description="Helical" evidence="8">
    <location>
        <begin position="129"/>
        <end position="149"/>
    </location>
</feature>
<dbReference type="EMBL" id="JBAPLV010000006">
    <property type="protein sequence ID" value="MEI4278314.1"/>
    <property type="molecule type" value="Genomic_DNA"/>
</dbReference>
<feature type="transmembrane region" description="Helical" evidence="8">
    <location>
        <begin position="282"/>
        <end position="302"/>
    </location>
</feature>
<dbReference type="PANTHER" id="PTHR34856">
    <property type="entry name" value="PROTEIN NRFD"/>
    <property type="match status" value="1"/>
</dbReference>
<comment type="caution">
    <text evidence="9">The sequence shown here is derived from an EMBL/GenBank/DDBJ whole genome shotgun (WGS) entry which is preliminary data.</text>
</comment>
<dbReference type="InterPro" id="IPR005614">
    <property type="entry name" value="NrfD-like"/>
</dbReference>
<proteinExistence type="inferred from homology"/>